<dbReference type="KEGG" id="wma:WM2015_1019"/>
<dbReference type="OrthoDB" id="9799145at2"/>
<dbReference type="InterPro" id="IPR026026">
    <property type="entry name" value="HIT_Hint"/>
</dbReference>
<dbReference type="PIRSF" id="PIRSF000714">
    <property type="entry name" value="HIT"/>
    <property type="match status" value="1"/>
</dbReference>
<dbReference type="Proteomes" id="UP000066624">
    <property type="component" value="Chromosome"/>
</dbReference>
<dbReference type="RefSeq" id="WP_049725036.1">
    <property type="nucleotide sequence ID" value="NZ_CP012154.1"/>
</dbReference>
<name>A0A0K0XUV0_9GAMM</name>
<dbReference type="EMBL" id="CP012154">
    <property type="protein sequence ID" value="AKS41396.1"/>
    <property type="molecule type" value="Genomic_DNA"/>
</dbReference>
<reference evidence="3 4" key="1">
    <citation type="submission" date="2015-07" db="EMBL/GenBank/DDBJ databases">
        <authorList>
            <person name="Noorani M."/>
        </authorList>
    </citation>
    <scope>NUCLEOTIDE SEQUENCE [LARGE SCALE GENOMIC DNA]</scope>
    <source>
        <strain evidence="3 4">KCTC 42284</strain>
    </source>
</reference>
<dbReference type="PROSITE" id="PS51084">
    <property type="entry name" value="HIT_2"/>
    <property type="match status" value="1"/>
</dbReference>
<protein>
    <submittedName>
        <fullName evidence="3">Histidine triad (HIT) protein</fullName>
    </submittedName>
</protein>
<evidence type="ECO:0000313" key="4">
    <source>
        <dbReference type="Proteomes" id="UP000066624"/>
    </source>
</evidence>
<evidence type="ECO:0000256" key="1">
    <source>
        <dbReference type="PROSITE-ProRule" id="PRU00464"/>
    </source>
</evidence>
<evidence type="ECO:0000313" key="3">
    <source>
        <dbReference type="EMBL" id="AKS41396.1"/>
    </source>
</evidence>
<dbReference type="Gene3D" id="3.30.428.10">
    <property type="entry name" value="HIT-like"/>
    <property type="match status" value="1"/>
</dbReference>
<sequence length="140" mass="15657">MNSFQLDPRLAADSLPIDSLELCQLRLMNDQRFPWLLLVPARPGTVEVLDLDAADQMRLWDEIRVVAGAVRSVFAPDKLNIAALGNVVPQLHVHVIGRFRNDAAWPAPVWGVGTPEPWPDGAKDEIERLRRALQQTPDHA</sequence>
<dbReference type="STRING" id="1579979.WM2015_1019"/>
<dbReference type="AlphaFoldDB" id="A0A0K0XUV0"/>
<evidence type="ECO:0000259" key="2">
    <source>
        <dbReference type="PROSITE" id="PS51084"/>
    </source>
</evidence>
<dbReference type="InterPro" id="IPR036265">
    <property type="entry name" value="HIT-like_sf"/>
</dbReference>
<comment type="caution">
    <text evidence="1">Lacks conserved residue(s) required for the propagation of feature annotation.</text>
</comment>
<keyword evidence="4" id="KW-1185">Reference proteome</keyword>
<gene>
    <name evidence="3" type="ORF">WM2015_1019</name>
</gene>
<proteinExistence type="predicted"/>
<dbReference type="InterPro" id="IPR011146">
    <property type="entry name" value="HIT-like"/>
</dbReference>
<organism evidence="3 4">
    <name type="scientific">Wenzhouxiangella marina</name>
    <dbReference type="NCBI Taxonomy" id="1579979"/>
    <lineage>
        <taxon>Bacteria</taxon>
        <taxon>Pseudomonadati</taxon>
        <taxon>Pseudomonadota</taxon>
        <taxon>Gammaproteobacteria</taxon>
        <taxon>Chromatiales</taxon>
        <taxon>Wenzhouxiangellaceae</taxon>
        <taxon>Wenzhouxiangella</taxon>
    </lineage>
</organism>
<dbReference type="Pfam" id="PF01230">
    <property type="entry name" value="HIT"/>
    <property type="match status" value="1"/>
</dbReference>
<dbReference type="SUPFAM" id="SSF54197">
    <property type="entry name" value="HIT-like"/>
    <property type="match status" value="1"/>
</dbReference>
<feature type="domain" description="HIT" evidence="2">
    <location>
        <begin position="36"/>
        <end position="105"/>
    </location>
</feature>
<accession>A0A0K0XUV0</accession>
<dbReference type="GO" id="GO:0003824">
    <property type="term" value="F:catalytic activity"/>
    <property type="evidence" value="ECO:0007669"/>
    <property type="project" value="InterPro"/>
</dbReference>